<dbReference type="CDD" id="cd04511">
    <property type="entry name" value="NUDIX_Hydrolase"/>
    <property type="match status" value="1"/>
</dbReference>
<dbReference type="PROSITE" id="PS00893">
    <property type="entry name" value="NUDIX_BOX"/>
    <property type="match status" value="1"/>
</dbReference>
<evidence type="ECO:0000256" key="3">
    <source>
        <dbReference type="ARBA" id="ARBA00022842"/>
    </source>
</evidence>
<dbReference type="SUPFAM" id="SSF55811">
    <property type="entry name" value="Nudix"/>
    <property type="match status" value="1"/>
</dbReference>
<dbReference type="GO" id="GO:0016787">
    <property type="term" value="F:hydrolase activity"/>
    <property type="evidence" value="ECO:0007669"/>
    <property type="project" value="UniProtKB-KW"/>
</dbReference>
<dbReference type="InterPro" id="IPR029401">
    <property type="entry name" value="Nudix_N"/>
</dbReference>
<evidence type="ECO:0000259" key="5">
    <source>
        <dbReference type="PROSITE" id="PS51462"/>
    </source>
</evidence>
<gene>
    <name evidence="6" type="ORF">ABDJ85_18310</name>
</gene>
<keyword evidence="3" id="KW-0460">Magnesium</keyword>
<evidence type="ECO:0000256" key="4">
    <source>
        <dbReference type="RuleBase" id="RU003476"/>
    </source>
</evidence>
<dbReference type="Pfam" id="PF00293">
    <property type="entry name" value="NUDIX"/>
    <property type="match status" value="1"/>
</dbReference>
<proteinExistence type="inferred from homology"/>
<accession>A0ABV0G6S5</accession>
<evidence type="ECO:0000256" key="1">
    <source>
        <dbReference type="ARBA" id="ARBA00001946"/>
    </source>
</evidence>
<dbReference type="PANTHER" id="PTHR43222">
    <property type="entry name" value="NUDIX HYDROLASE 23"/>
    <property type="match status" value="1"/>
</dbReference>
<evidence type="ECO:0000256" key="2">
    <source>
        <dbReference type="ARBA" id="ARBA00022801"/>
    </source>
</evidence>
<reference evidence="6 7" key="1">
    <citation type="submission" date="2024-05" db="EMBL/GenBank/DDBJ databases">
        <title>Roseateles sp. DJS-2-20 16S ribosomal RNA gene Genome sequencing and assembly.</title>
        <authorList>
            <person name="Woo H."/>
        </authorList>
    </citation>
    <scope>NUCLEOTIDE SEQUENCE [LARGE SCALE GENOMIC DNA]</scope>
    <source>
        <strain evidence="6 7">DJS-2-20</strain>
    </source>
</reference>
<dbReference type="InterPro" id="IPR015797">
    <property type="entry name" value="NUDIX_hydrolase-like_dom_sf"/>
</dbReference>
<comment type="similarity">
    <text evidence="4">Belongs to the Nudix hydrolase family.</text>
</comment>
<evidence type="ECO:0000313" key="6">
    <source>
        <dbReference type="EMBL" id="MEO3693431.1"/>
    </source>
</evidence>
<organism evidence="6 7">
    <name type="scientific">Roseateles paludis</name>
    <dbReference type="NCBI Taxonomy" id="3145238"/>
    <lineage>
        <taxon>Bacteria</taxon>
        <taxon>Pseudomonadati</taxon>
        <taxon>Pseudomonadota</taxon>
        <taxon>Betaproteobacteria</taxon>
        <taxon>Burkholderiales</taxon>
        <taxon>Sphaerotilaceae</taxon>
        <taxon>Roseateles</taxon>
    </lineage>
</organism>
<protein>
    <submittedName>
        <fullName evidence="6">NUDIX hydrolase</fullName>
    </submittedName>
</protein>
<name>A0ABV0G6S5_9BURK</name>
<sequence>MLIRHKHCPACGTAVEYRVPEGDGRDRACCPACGAIHYQNPLCVVGTLPVWETPTGPQVLLCKRAIEPRYGLWTLPGGFLELGETTAAGAARETDEEAGAQIELGPLYTLLNVVKVGQVHFFYRARLLSPVFNPGPESLEARLFAEHEVPWDEIAFRTSRVTVERFFDDVRAGRPLGLYCADIN</sequence>
<dbReference type="InterPro" id="IPR020476">
    <property type="entry name" value="Nudix_hydrolase"/>
</dbReference>
<dbReference type="PROSITE" id="PS51462">
    <property type="entry name" value="NUDIX"/>
    <property type="match status" value="1"/>
</dbReference>
<dbReference type="Gene3D" id="2.20.70.10">
    <property type="match status" value="1"/>
</dbReference>
<dbReference type="PRINTS" id="PR00502">
    <property type="entry name" value="NUDIXFAMILY"/>
</dbReference>
<dbReference type="PANTHER" id="PTHR43222:SF2">
    <property type="entry name" value="NUDIX HYDROLASE 23, CHLOROPLASTIC"/>
    <property type="match status" value="1"/>
</dbReference>
<dbReference type="Pfam" id="PF14803">
    <property type="entry name" value="Zn_ribbon_Nudix"/>
    <property type="match status" value="1"/>
</dbReference>
<evidence type="ECO:0000313" key="7">
    <source>
        <dbReference type="Proteomes" id="UP001495147"/>
    </source>
</evidence>
<keyword evidence="7" id="KW-1185">Reference proteome</keyword>
<comment type="caution">
    <text evidence="6">The sequence shown here is derived from an EMBL/GenBank/DDBJ whole genome shotgun (WGS) entry which is preliminary data.</text>
</comment>
<comment type="cofactor">
    <cofactor evidence="1">
        <name>Mg(2+)</name>
        <dbReference type="ChEBI" id="CHEBI:18420"/>
    </cofactor>
</comment>
<dbReference type="Proteomes" id="UP001495147">
    <property type="component" value="Unassembled WGS sequence"/>
</dbReference>
<feature type="domain" description="Nudix hydrolase" evidence="5">
    <location>
        <begin position="40"/>
        <end position="167"/>
    </location>
</feature>
<keyword evidence="2 4" id="KW-0378">Hydrolase</keyword>
<dbReference type="EMBL" id="JBDPZD010000007">
    <property type="protein sequence ID" value="MEO3693431.1"/>
    <property type="molecule type" value="Genomic_DNA"/>
</dbReference>
<dbReference type="Gene3D" id="3.90.79.10">
    <property type="entry name" value="Nucleoside Triphosphate Pyrophosphohydrolase"/>
    <property type="match status" value="1"/>
</dbReference>
<dbReference type="RefSeq" id="WP_347706246.1">
    <property type="nucleotide sequence ID" value="NZ_JBDPZD010000007.1"/>
</dbReference>
<dbReference type="InterPro" id="IPR000086">
    <property type="entry name" value="NUDIX_hydrolase_dom"/>
</dbReference>
<dbReference type="InterPro" id="IPR020084">
    <property type="entry name" value="NUDIX_hydrolase_CS"/>
</dbReference>